<evidence type="ECO:0000313" key="4">
    <source>
        <dbReference type="Proteomes" id="UP000326570"/>
    </source>
</evidence>
<proteinExistence type="predicted"/>
<evidence type="ECO:0000313" key="3">
    <source>
        <dbReference type="EMBL" id="KAA9340812.1"/>
    </source>
</evidence>
<comment type="caution">
    <text evidence="3">The sequence shown here is derived from an EMBL/GenBank/DDBJ whole genome shotgun (WGS) entry which is preliminary data.</text>
</comment>
<keyword evidence="4" id="KW-1185">Reference proteome</keyword>
<evidence type="ECO:0000259" key="2">
    <source>
        <dbReference type="Pfam" id="PF18990"/>
    </source>
</evidence>
<name>A0A5N1J2R3_9BACT</name>
<accession>A0A5N1J2R3</accession>
<feature type="domain" description="DUF5723" evidence="2">
    <location>
        <begin position="63"/>
        <end position="421"/>
    </location>
</feature>
<dbReference type="Pfam" id="PF18990">
    <property type="entry name" value="DUF5723"/>
    <property type="match status" value="1"/>
</dbReference>
<protein>
    <recommendedName>
        <fullName evidence="2">DUF5723 domain-containing protein</fullName>
    </recommendedName>
</protein>
<evidence type="ECO:0000256" key="1">
    <source>
        <dbReference type="SAM" id="SignalP"/>
    </source>
</evidence>
<gene>
    <name evidence="3" type="ORF">F0P94_05125</name>
</gene>
<sequence length="464" mass="49246">MKKILLAGFLAVAAAGNVFAQNELSNFTATGRGGVVNTFATDYQAIGINPANLGRSGNALFSFSLFEVGAGINSKSLTRKQLNKFISNVDERLTQAEKQEFAKAFNNEDALNVNVDVSTLAIAFQIPKFGGIAVSNRQRVASHIGLNKNGADILFLGKNAPVFTGYQEGDTISIRKTLAPTSIQMSLLNEWNVAAGLTVLDLEAFKLQVGVGYKHIQGIGVLDIVIDQDQVTAYTALSPEFDVNYGDLVNDPNFNTADIGTGLFKPVGKGHAFDLGVSAEIGEKILASVAVTDIGNMTWRGNLLTANDQYITKVTSEGINSFNFFKEVANIAGGGSDSLFSYQPNKSLKTKTPGKLRTGFGFKFSDKVEAGIDATFPLNEVAGNLVNPFVGVGVDYKVLPLLKVSSGLTAGAGYGASVPLGLTFVTPVYELGVATRDIAGLIGQEDPYLSAAFGFLRFKFGTLD</sequence>
<feature type="signal peptide" evidence="1">
    <location>
        <begin position="1"/>
        <end position="20"/>
    </location>
</feature>
<organism evidence="3 4">
    <name type="scientific">Adhaeribacter soli</name>
    <dbReference type="NCBI Taxonomy" id="2607655"/>
    <lineage>
        <taxon>Bacteria</taxon>
        <taxon>Pseudomonadati</taxon>
        <taxon>Bacteroidota</taxon>
        <taxon>Cytophagia</taxon>
        <taxon>Cytophagales</taxon>
        <taxon>Hymenobacteraceae</taxon>
        <taxon>Adhaeribacter</taxon>
    </lineage>
</organism>
<dbReference type="Proteomes" id="UP000326570">
    <property type="component" value="Unassembled WGS sequence"/>
</dbReference>
<keyword evidence="1" id="KW-0732">Signal</keyword>
<feature type="chain" id="PRO_5025062186" description="DUF5723 domain-containing protein" evidence="1">
    <location>
        <begin position="21"/>
        <end position="464"/>
    </location>
</feature>
<dbReference type="EMBL" id="VTWT01000002">
    <property type="protein sequence ID" value="KAA9340812.1"/>
    <property type="molecule type" value="Genomic_DNA"/>
</dbReference>
<dbReference type="RefSeq" id="WP_150902739.1">
    <property type="nucleotide sequence ID" value="NZ_VTWT01000002.1"/>
</dbReference>
<dbReference type="InterPro" id="IPR043781">
    <property type="entry name" value="DUF5723"/>
</dbReference>
<reference evidence="3 4" key="1">
    <citation type="submission" date="2019-09" db="EMBL/GenBank/DDBJ databases">
        <title>Genome sequence of Adhaeribacter sp. M2.</title>
        <authorList>
            <person name="Srinivasan S."/>
        </authorList>
    </citation>
    <scope>NUCLEOTIDE SEQUENCE [LARGE SCALE GENOMIC DNA]</scope>
    <source>
        <strain evidence="3 4">M2</strain>
    </source>
</reference>
<dbReference type="AlphaFoldDB" id="A0A5N1J2R3"/>